<evidence type="ECO:0000313" key="1">
    <source>
        <dbReference type="EMBL" id="RDX76758.1"/>
    </source>
</evidence>
<evidence type="ECO:0000313" key="2">
    <source>
        <dbReference type="Proteomes" id="UP000257109"/>
    </source>
</evidence>
<reference evidence="1" key="1">
    <citation type="submission" date="2018-05" db="EMBL/GenBank/DDBJ databases">
        <title>Draft genome of Mucuna pruriens seed.</title>
        <authorList>
            <person name="Nnadi N.E."/>
            <person name="Vos R."/>
            <person name="Hasami M.H."/>
            <person name="Devisetty U.K."/>
            <person name="Aguiy J.C."/>
        </authorList>
    </citation>
    <scope>NUCLEOTIDE SEQUENCE [LARGE SCALE GENOMIC DNA]</scope>
    <source>
        <strain evidence="1">JCA_2017</strain>
    </source>
</reference>
<feature type="non-terminal residue" evidence="1">
    <location>
        <position position="1"/>
    </location>
</feature>
<proteinExistence type="predicted"/>
<name>A0A371FEN7_MUCPR</name>
<dbReference type="OrthoDB" id="1695119at2759"/>
<dbReference type="AlphaFoldDB" id="A0A371FEN7"/>
<dbReference type="EMBL" id="QJKJ01009394">
    <property type="protein sequence ID" value="RDX76758.1"/>
    <property type="molecule type" value="Genomic_DNA"/>
</dbReference>
<protein>
    <submittedName>
        <fullName evidence="1">Uncharacterized protein</fullName>
    </submittedName>
</protein>
<accession>A0A371FEN7</accession>
<gene>
    <name evidence="1" type="ORF">CR513_43203</name>
</gene>
<keyword evidence="2" id="KW-1185">Reference proteome</keyword>
<sequence>MPTKQVTYRNDKTVLVRVYVEKPRKKKSSSIQHHHLYYHIHHTVRQEVVHRKGYDRRAGLLMYSHLLRESARGASSTPSFNNWVANNNLHPPTQIGPSNKKKAEYGGKPTCFGSWKLLIPRFLRSWSKAQEKEKKKKQMRGGLPGNGMKMLQKMFLSECVFNKQVCLRFNFVRAVLETRFKYEFIV</sequence>
<dbReference type="Proteomes" id="UP000257109">
    <property type="component" value="Unassembled WGS sequence"/>
</dbReference>
<organism evidence="1 2">
    <name type="scientific">Mucuna pruriens</name>
    <name type="common">Velvet bean</name>
    <name type="synonym">Dolichos pruriens</name>
    <dbReference type="NCBI Taxonomy" id="157652"/>
    <lineage>
        <taxon>Eukaryota</taxon>
        <taxon>Viridiplantae</taxon>
        <taxon>Streptophyta</taxon>
        <taxon>Embryophyta</taxon>
        <taxon>Tracheophyta</taxon>
        <taxon>Spermatophyta</taxon>
        <taxon>Magnoliopsida</taxon>
        <taxon>eudicotyledons</taxon>
        <taxon>Gunneridae</taxon>
        <taxon>Pentapetalae</taxon>
        <taxon>rosids</taxon>
        <taxon>fabids</taxon>
        <taxon>Fabales</taxon>
        <taxon>Fabaceae</taxon>
        <taxon>Papilionoideae</taxon>
        <taxon>50 kb inversion clade</taxon>
        <taxon>NPAAA clade</taxon>
        <taxon>indigoferoid/millettioid clade</taxon>
        <taxon>Phaseoleae</taxon>
        <taxon>Mucuna</taxon>
    </lineage>
</organism>
<comment type="caution">
    <text evidence="1">The sequence shown here is derived from an EMBL/GenBank/DDBJ whole genome shotgun (WGS) entry which is preliminary data.</text>
</comment>